<proteinExistence type="inferred from homology"/>
<keyword evidence="4 6" id="KW-1133">Transmembrane helix</keyword>
<evidence type="ECO:0008006" key="10">
    <source>
        <dbReference type="Google" id="ProtNLM"/>
    </source>
</evidence>
<evidence type="ECO:0000256" key="6">
    <source>
        <dbReference type="SAM" id="Phobius"/>
    </source>
</evidence>
<name>I2H2Q2_HENB6</name>
<dbReference type="GO" id="GO:0018279">
    <property type="term" value="P:protein N-linked glycosylation via asparagine"/>
    <property type="evidence" value="ECO:0007669"/>
    <property type="project" value="TreeGrafter"/>
</dbReference>
<evidence type="ECO:0000313" key="9">
    <source>
        <dbReference type="Proteomes" id="UP000002866"/>
    </source>
</evidence>
<dbReference type="InterPro" id="IPR021149">
    <property type="entry name" value="OligosaccharylTrfase_OST3/OST6"/>
</dbReference>
<feature type="signal peptide" evidence="7">
    <location>
        <begin position="1"/>
        <end position="21"/>
    </location>
</feature>
<evidence type="ECO:0000313" key="8">
    <source>
        <dbReference type="EMBL" id="CCH60654.1"/>
    </source>
</evidence>
<keyword evidence="3 6" id="KW-0812">Transmembrane</keyword>
<dbReference type="Pfam" id="PF04756">
    <property type="entry name" value="OST3_OST6"/>
    <property type="match status" value="2"/>
</dbReference>
<gene>
    <name evidence="8" type="primary">TBLA0D01470</name>
    <name evidence="8" type="ORF">TBLA_0D01470</name>
</gene>
<comment type="subcellular location">
    <subcellularLocation>
        <location evidence="1">Endoplasmic reticulum membrane</location>
        <topology evidence="1">Multi-pass membrane protein</topology>
    </subcellularLocation>
</comment>
<reference evidence="8 9" key="1">
    <citation type="journal article" date="2011" name="Proc. Natl. Acad. Sci. U.S.A.">
        <title>Evolutionary erosion of yeast sex chromosomes by mating-type switching accidents.</title>
        <authorList>
            <person name="Gordon J.L."/>
            <person name="Armisen D."/>
            <person name="Proux-Wera E."/>
            <person name="Oheigeartaigh S.S."/>
            <person name="Byrne K.P."/>
            <person name="Wolfe K.H."/>
        </authorList>
    </citation>
    <scope>NUCLEOTIDE SEQUENCE [LARGE SCALE GENOMIC DNA]</scope>
    <source>
        <strain evidence="9">ATCC 34711 / CBS 6284 / DSM 70876 / NBRC 10599 / NRRL Y-10934 / UCD 77-7</strain>
    </source>
</reference>
<dbReference type="STRING" id="1071380.I2H2Q2"/>
<dbReference type="InterPro" id="IPR036249">
    <property type="entry name" value="Thioredoxin-like_sf"/>
</dbReference>
<sequence length="366" mass="42197">MLTILRVFLLIFYVCQSIVLGEYLTPEQLLNLRDEDGLIRITPENYNQLNQRFEEWHQVLYLTMGPDPNTGEPICPVCGPFEETVRRAAKFIMENSPDTKVLFYVSEVEKNADIIREFNLTAVPHLLAYPPIDIYSSPGTPINWAFSQFYEYKLPENAISDVFRLMDFLNQIMGTRINVPLDINDNIGFDYQVFILYFIIFTSIFVILKKITLKFLKSSESDSESSESENNTISKETRGRLNSIYMQIVCICISFGILLTSITGLKFTQMNQIVFIARNGEGQIMYFSGGTGWQFGIEVLTVSLMYVSMALLVVGLVYLYKAEKLSLLQRNIIGIILSAMLYYGFHYYLLCYEIKNNGYPFTYKLF</sequence>
<keyword evidence="9" id="KW-1185">Reference proteome</keyword>
<feature type="chain" id="PRO_5003660433" description="Thioredoxin domain-containing protein" evidence="7">
    <location>
        <begin position="22"/>
        <end position="366"/>
    </location>
</feature>
<accession>I2H2Q2</accession>
<dbReference type="FunCoup" id="I2H2Q2">
    <property type="interactions" value="140"/>
</dbReference>
<comment type="similarity">
    <text evidence="2">Belongs to the OST3/OST6 family.</text>
</comment>
<dbReference type="GO" id="GO:0008250">
    <property type="term" value="C:oligosaccharyltransferase complex"/>
    <property type="evidence" value="ECO:0007669"/>
    <property type="project" value="TreeGrafter"/>
</dbReference>
<dbReference type="Proteomes" id="UP000002866">
    <property type="component" value="Chromosome 4"/>
</dbReference>
<dbReference type="InParanoid" id="I2H2Q2"/>
<evidence type="ECO:0000256" key="5">
    <source>
        <dbReference type="ARBA" id="ARBA00023136"/>
    </source>
</evidence>
<dbReference type="PANTHER" id="PTHR12692:SF3">
    <property type="entry name" value="DOLICHYL-DIPHOSPHOOLIGOSACCHARIDE--PROTEIN GLYCOSYLTRANSFERASE SUBUNIT OST6"/>
    <property type="match status" value="1"/>
</dbReference>
<dbReference type="GeneID" id="14495690"/>
<dbReference type="SUPFAM" id="SSF52833">
    <property type="entry name" value="Thioredoxin-like"/>
    <property type="match status" value="1"/>
</dbReference>
<evidence type="ECO:0000256" key="7">
    <source>
        <dbReference type="SAM" id="SignalP"/>
    </source>
</evidence>
<organism evidence="8 9">
    <name type="scientific">Henningerozyma blattae (strain ATCC 34711 / CBS 6284 / DSM 70876 / NBRC 10599 / NRRL Y-10934 / UCD 77-7)</name>
    <name type="common">Yeast</name>
    <name type="synonym">Tetrapisispora blattae</name>
    <dbReference type="NCBI Taxonomy" id="1071380"/>
    <lineage>
        <taxon>Eukaryota</taxon>
        <taxon>Fungi</taxon>
        <taxon>Dikarya</taxon>
        <taxon>Ascomycota</taxon>
        <taxon>Saccharomycotina</taxon>
        <taxon>Saccharomycetes</taxon>
        <taxon>Saccharomycetales</taxon>
        <taxon>Saccharomycetaceae</taxon>
        <taxon>Henningerozyma</taxon>
    </lineage>
</organism>
<dbReference type="Gene3D" id="3.40.30.10">
    <property type="entry name" value="Glutaredoxin"/>
    <property type="match status" value="1"/>
</dbReference>
<dbReference type="eggNOG" id="KOG2603">
    <property type="taxonomic scope" value="Eukaryota"/>
</dbReference>
<feature type="transmembrane region" description="Helical" evidence="6">
    <location>
        <begin position="244"/>
        <end position="265"/>
    </location>
</feature>
<evidence type="ECO:0000256" key="3">
    <source>
        <dbReference type="ARBA" id="ARBA00022692"/>
    </source>
</evidence>
<dbReference type="OrthoDB" id="67566at2759"/>
<dbReference type="RefSeq" id="XP_004180173.1">
    <property type="nucleotide sequence ID" value="XM_004180125.1"/>
</dbReference>
<keyword evidence="7" id="KW-0732">Signal</keyword>
<dbReference type="PANTHER" id="PTHR12692">
    <property type="entry name" value="DOLICHYL-DIPHOSPHOOLIGOSACCHARIDE--PROTEIN GLYCOSYLTRANSFERASE-RELATED"/>
    <property type="match status" value="1"/>
</dbReference>
<dbReference type="HOGENOM" id="CLU_052855_2_1_1"/>
<feature type="transmembrane region" description="Helical" evidence="6">
    <location>
        <begin position="191"/>
        <end position="208"/>
    </location>
</feature>
<evidence type="ECO:0000256" key="2">
    <source>
        <dbReference type="ARBA" id="ARBA00009561"/>
    </source>
</evidence>
<keyword evidence="5 6" id="KW-0472">Membrane</keyword>
<evidence type="ECO:0000256" key="1">
    <source>
        <dbReference type="ARBA" id="ARBA00004477"/>
    </source>
</evidence>
<dbReference type="AlphaFoldDB" id="I2H2Q2"/>
<feature type="transmembrane region" description="Helical" evidence="6">
    <location>
        <begin position="295"/>
        <end position="320"/>
    </location>
</feature>
<dbReference type="KEGG" id="tbl:TBLA_0D01470"/>
<evidence type="ECO:0000256" key="4">
    <source>
        <dbReference type="ARBA" id="ARBA00022989"/>
    </source>
</evidence>
<dbReference type="OMA" id="WQFGIEI"/>
<dbReference type="EMBL" id="HE806319">
    <property type="protein sequence ID" value="CCH60654.1"/>
    <property type="molecule type" value="Genomic_DNA"/>
</dbReference>
<protein>
    <recommendedName>
        <fullName evidence="10">Thioredoxin domain-containing protein</fullName>
    </recommendedName>
</protein>
<feature type="transmembrane region" description="Helical" evidence="6">
    <location>
        <begin position="332"/>
        <end position="350"/>
    </location>
</feature>